<dbReference type="CDD" id="cd13399">
    <property type="entry name" value="Slt35-like"/>
    <property type="match status" value="1"/>
</dbReference>
<accession>A0A1Y6CPM9</accession>
<dbReference type="InterPro" id="IPR036366">
    <property type="entry name" value="PGBDSf"/>
</dbReference>
<evidence type="ECO:0000313" key="5">
    <source>
        <dbReference type="Proteomes" id="UP000192917"/>
    </source>
</evidence>
<reference evidence="4 5" key="1">
    <citation type="submission" date="2017-04" db="EMBL/GenBank/DDBJ databases">
        <authorList>
            <person name="Afonso C.L."/>
            <person name="Miller P.J."/>
            <person name="Scott M.A."/>
            <person name="Spackman E."/>
            <person name="Goraichik I."/>
            <person name="Dimitrov K.M."/>
            <person name="Suarez D.L."/>
            <person name="Swayne D.E."/>
        </authorList>
    </citation>
    <scope>NUCLEOTIDE SEQUENCE [LARGE SCALE GENOMIC DNA]</scope>
    <source>
        <strain evidence="4 5">USBA 355</strain>
    </source>
</reference>
<feature type="signal peptide" evidence="1">
    <location>
        <begin position="1"/>
        <end position="26"/>
    </location>
</feature>
<evidence type="ECO:0000259" key="2">
    <source>
        <dbReference type="Pfam" id="PF01471"/>
    </source>
</evidence>
<dbReference type="InterPro" id="IPR011970">
    <property type="entry name" value="MltB_2"/>
</dbReference>
<dbReference type="Gene3D" id="1.10.8.350">
    <property type="entry name" value="Bacterial muramidase"/>
    <property type="match status" value="1"/>
</dbReference>
<feature type="domain" description="Transglycosylase SLT" evidence="3">
    <location>
        <begin position="54"/>
        <end position="354"/>
    </location>
</feature>
<dbReference type="STRING" id="560819.SAMN05428998_12832"/>
<dbReference type="SUPFAM" id="SSF53955">
    <property type="entry name" value="Lysozyme-like"/>
    <property type="match status" value="1"/>
</dbReference>
<dbReference type="InterPro" id="IPR031304">
    <property type="entry name" value="SLT_2"/>
</dbReference>
<name>A0A1Y6CPM9_9PROT</name>
<dbReference type="GO" id="GO:0009253">
    <property type="term" value="P:peptidoglycan catabolic process"/>
    <property type="evidence" value="ECO:0007669"/>
    <property type="project" value="TreeGrafter"/>
</dbReference>
<evidence type="ECO:0000313" key="4">
    <source>
        <dbReference type="EMBL" id="SMF68955.1"/>
    </source>
</evidence>
<dbReference type="SUPFAM" id="SSF47090">
    <property type="entry name" value="PGBD-like"/>
    <property type="match status" value="1"/>
</dbReference>
<dbReference type="Pfam" id="PF13406">
    <property type="entry name" value="SLT_2"/>
    <property type="match status" value="1"/>
</dbReference>
<dbReference type="InterPro" id="IPR023346">
    <property type="entry name" value="Lysozyme-like_dom_sf"/>
</dbReference>
<dbReference type="InterPro" id="IPR043426">
    <property type="entry name" value="MltB-like"/>
</dbReference>
<organism evidence="4 5">
    <name type="scientific">Tistlia consotensis USBA 355</name>
    <dbReference type="NCBI Taxonomy" id="560819"/>
    <lineage>
        <taxon>Bacteria</taxon>
        <taxon>Pseudomonadati</taxon>
        <taxon>Pseudomonadota</taxon>
        <taxon>Alphaproteobacteria</taxon>
        <taxon>Rhodospirillales</taxon>
        <taxon>Rhodovibrionaceae</taxon>
        <taxon>Tistlia</taxon>
    </lineage>
</organism>
<feature type="chain" id="PRO_5012757414" evidence="1">
    <location>
        <begin position="27"/>
        <end position="434"/>
    </location>
</feature>
<dbReference type="Gene3D" id="1.10.530.10">
    <property type="match status" value="1"/>
</dbReference>
<dbReference type="Pfam" id="PF01471">
    <property type="entry name" value="PG_binding_1"/>
    <property type="match status" value="1"/>
</dbReference>
<dbReference type="PANTHER" id="PTHR30163">
    <property type="entry name" value="MEMBRANE-BOUND LYTIC MUREIN TRANSGLYCOSYLASE B"/>
    <property type="match status" value="1"/>
</dbReference>
<feature type="domain" description="Peptidoglycan binding-like" evidence="2">
    <location>
        <begin position="375"/>
        <end position="430"/>
    </location>
</feature>
<evidence type="ECO:0000256" key="1">
    <source>
        <dbReference type="SAM" id="SignalP"/>
    </source>
</evidence>
<dbReference type="Proteomes" id="UP000192917">
    <property type="component" value="Unassembled WGS sequence"/>
</dbReference>
<dbReference type="InterPro" id="IPR002477">
    <property type="entry name" value="Peptidoglycan-bd-like"/>
</dbReference>
<dbReference type="NCBIfam" id="TIGR02283">
    <property type="entry name" value="MltB_2"/>
    <property type="match status" value="1"/>
</dbReference>
<evidence type="ECO:0000259" key="3">
    <source>
        <dbReference type="Pfam" id="PF13406"/>
    </source>
</evidence>
<dbReference type="EMBL" id="FWZX01000028">
    <property type="protein sequence ID" value="SMF68955.1"/>
    <property type="molecule type" value="Genomic_DNA"/>
</dbReference>
<proteinExistence type="predicted"/>
<protein>
    <submittedName>
        <fullName evidence="4">Membrane-bound lytic murein transglycosylase B</fullName>
    </submittedName>
</protein>
<keyword evidence="5" id="KW-1185">Reference proteome</keyword>
<dbReference type="PANTHER" id="PTHR30163:SF8">
    <property type="entry name" value="LYTIC MUREIN TRANSGLYCOSYLASE"/>
    <property type="match status" value="1"/>
</dbReference>
<dbReference type="GO" id="GO:0008933">
    <property type="term" value="F:peptidoglycan lytic transglycosylase activity"/>
    <property type="evidence" value="ECO:0007669"/>
    <property type="project" value="TreeGrafter"/>
</dbReference>
<dbReference type="InterPro" id="IPR036365">
    <property type="entry name" value="PGBD-like_sf"/>
</dbReference>
<dbReference type="FunFam" id="1.10.8.350:FF:000001">
    <property type="entry name" value="Lytic murein transglycosylase B"/>
    <property type="match status" value="1"/>
</dbReference>
<dbReference type="AlphaFoldDB" id="A0A1Y6CPM9"/>
<sequence length="434" mass="47382">MRTAPLRSSLRLLLSAALLLGLPACASQSIAASDAGASAPATGAAPSAQERQAFATWLTALKQEALAKGISQATLDAAFAGIDAPLEQVIDLDRKQPEFTLTFWGYFKRAVSDQRVATGQQLYAQYRPLLDRIEAQYGVPGRFLIAFWGLETNYGQNFGSYSVVHALATLAFDERRGDFFRSELLTALRILQHGDIQPARMEGSWAGAMGNLQFMPSTFEAHAVDFDGDGRRDIWGSLPDVFASAAHFLQDLGWKRGQTWGREVLLPKGFDYSLSSIDTYPENKLPLSQWATLGVRRADGGPLPQGPGISDMKAALLLPAGYDGPAFLVYENYERILDWNRSILYALAVGVLADRIEGDPPLVAQPSTVDQRLSRDEVTELQGHLARLGFDVGRPDGRVGPQTRGAIRAYQKSRGYPPDALADPTLLNRLRADS</sequence>
<keyword evidence="1" id="KW-0732">Signal</keyword>
<dbReference type="Gene3D" id="1.10.101.10">
    <property type="entry name" value="PGBD-like superfamily/PGBD"/>
    <property type="match status" value="1"/>
</dbReference>
<gene>
    <name evidence="4" type="ORF">SAMN05428998_12832</name>
</gene>